<accession>A0AAD8HG99</accession>
<organism evidence="1 2">
    <name type="scientific">Heracleum sosnowskyi</name>
    <dbReference type="NCBI Taxonomy" id="360622"/>
    <lineage>
        <taxon>Eukaryota</taxon>
        <taxon>Viridiplantae</taxon>
        <taxon>Streptophyta</taxon>
        <taxon>Embryophyta</taxon>
        <taxon>Tracheophyta</taxon>
        <taxon>Spermatophyta</taxon>
        <taxon>Magnoliopsida</taxon>
        <taxon>eudicotyledons</taxon>
        <taxon>Gunneridae</taxon>
        <taxon>Pentapetalae</taxon>
        <taxon>asterids</taxon>
        <taxon>campanulids</taxon>
        <taxon>Apiales</taxon>
        <taxon>Apiaceae</taxon>
        <taxon>Apioideae</taxon>
        <taxon>apioid superclade</taxon>
        <taxon>Tordylieae</taxon>
        <taxon>Tordyliinae</taxon>
        <taxon>Heracleum</taxon>
    </lineage>
</organism>
<protein>
    <submittedName>
        <fullName evidence="1">Uncharacterized protein</fullName>
    </submittedName>
</protein>
<reference evidence="1" key="2">
    <citation type="submission" date="2023-05" db="EMBL/GenBank/DDBJ databases">
        <authorList>
            <person name="Schelkunov M.I."/>
        </authorList>
    </citation>
    <scope>NUCLEOTIDE SEQUENCE</scope>
    <source>
        <strain evidence="1">Hsosn_3</strain>
        <tissue evidence="1">Leaf</tissue>
    </source>
</reference>
<gene>
    <name evidence="1" type="ORF">POM88_041244</name>
</gene>
<evidence type="ECO:0000313" key="1">
    <source>
        <dbReference type="EMBL" id="KAK1365683.1"/>
    </source>
</evidence>
<name>A0AAD8HG99_9APIA</name>
<dbReference type="AlphaFoldDB" id="A0AAD8HG99"/>
<sequence>MIIDDDSEDSSVQILVPPSHEIIDLDSNEDVVDSPSFAPKPVSHPFEEPLTLTFASLPEVTQIPSATILVTTLTSAYVPPVEREDGPVVTDLLRHFHPTLLETTELTPSMPIADKYRFGMPVLAVSEPVIDQQPILGRTETQTSAVVIIPDPLVTSASETPVCDTAPSPAPIPVTSLVVSSLRSIVETPPVSSGTLGMYGDTVPTSAYTDLLHHYWWVCSRYEEAFYARDSLLRMISDPVRIATSVLTGLQTGLAALPSTSSGQLDRDVVTVLVGQASSEYHMRVNDCLVHIE</sequence>
<keyword evidence="2" id="KW-1185">Reference proteome</keyword>
<comment type="caution">
    <text evidence="1">The sequence shown here is derived from an EMBL/GenBank/DDBJ whole genome shotgun (WGS) entry which is preliminary data.</text>
</comment>
<proteinExistence type="predicted"/>
<dbReference type="Proteomes" id="UP001237642">
    <property type="component" value="Unassembled WGS sequence"/>
</dbReference>
<evidence type="ECO:0000313" key="2">
    <source>
        <dbReference type="Proteomes" id="UP001237642"/>
    </source>
</evidence>
<dbReference type="EMBL" id="JAUIZM010000009">
    <property type="protein sequence ID" value="KAK1365683.1"/>
    <property type="molecule type" value="Genomic_DNA"/>
</dbReference>
<reference evidence="1" key="1">
    <citation type="submission" date="2023-02" db="EMBL/GenBank/DDBJ databases">
        <title>Genome of toxic invasive species Heracleum sosnowskyi carries increased number of genes despite the absence of recent whole-genome duplications.</title>
        <authorList>
            <person name="Schelkunov M."/>
            <person name="Shtratnikova V."/>
            <person name="Makarenko M."/>
            <person name="Klepikova A."/>
            <person name="Omelchenko D."/>
            <person name="Novikova G."/>
            <person name="Obukhova E."/>
            <person name="Bogdanov V."/>
            <person name="Penin A."/>
            <person name="Logacheva M."/>
        </authorList>
    </citation>
    <scope>NUCLEOTIDE SEQUENCE</scope>
    <source>
        <strain evidence="1">Hsosn_3</strain>
        <tissue evidence="1">Leaf</tissue>
    </source>
</reference>